<sequence length="85" mass="9343">MVRALLDQGSQACFITEAVVQLLNLKKLPIQGTISGLGGNSLTKATYMVRLNIKSRVDPVFSLTVNAYVLTKITSYLPEYKVLLL</sequence>
<dbReference type="SUPFAM" id="SSF50630">
    <property type="entry name" value="Acid proteases"/>
    <property type="match status" value="1"/>
</dbReference>
<dbReference type="AlphaFoldDB" id="A0AAV1L622"/>
<accession>A0AAV1L622</accession>
<evidence type="ECO:0000313" key="1">
    <source>
        <dbReference type="EMBL" id="CAK1590433.1"/>
    </source>
</evidence>
<gene>
    <name evidence="1" type="ORF">PARMNEM_LOCUS10794</name>
</gene>
<dbReference type="Gene3D" id="2.40.70.10">
    <property type="entry name" value="Acid Proteases"/>
    <property type="match status" value="1"/>
</dbReference>
<dbReference type="Proteomes" id="UP001314205">
    <property type="component" value="Unassembled WGS sequence"/>
</dbReference>
<protein>
    <recommendedName>
        <fullName evidence="3">Peptidase A2 domain-containing protein</fullName>
    </recommendedName>
</protein>
<comment type="caution">
    <text evidence="1">The sequence shown here is derived from an EMBL/GenBank/DDBJ whole genome shotgun (WGS) entry which is preliminary data.</text>
</comment>
<evidence type="ECO:0008006" key="3">
    <source>
        <dbReference type="Google" id="ProtNLM"/>
    </source>
</evidence>
<name>A0AAV1L622_9NEOP</name>
<organism evidence="1 2">
    <name type="scientific">Parnassius mnemosyne</name>
    <name type="common">clouded apollo</name>
    <dbReference type="NCBI Taxonomy" id="213953"/>
    <lineage>
        <taxon>Eukaryota</taxon>
        <taxon>Metazoa</taxon>
        <taxon>Ecdysozoa</taxon>
        <taxon>Arthropoda</taxon>
        <taxon>Hexapoda</taxon>
        <taxon>Insecta</taxon>
        <taxon>Pterygota</taxon>
        <taxon>Neoptera</taxon>
        <taxon>Endopterygota</taxon>
        <taxon>Lepidoptera</taxon>
        <taxon>Glossata</taxon>
        <taxon>Ditrysia</taxon>
        <taxon>Papilionoidea</taxon>
        <taxon>Papilionidae</taxon>
        <taxon>Parnassiinae</taxon>
        <taxon>Parnassini</taxon>
        <taxon>Parnassius</taxon>
        <taxon>Driopa</taxon>
    </lineage>
</organism>
<keyword evidence="2" id="KW-1185">Reference proteome</keyword>
<evidence type="ECO:0000313" key="2">
    <source>
        <dbReference type="Proteomes" id="UP001314205"/>
    </source>
</evidence>
<dbReference type="EMBL" id="CAVLGL010000085">
    <property type="protein sequence ID" value="CAK1590433.1"/>
    <property type="molecule type" value="Genomic_DNA"/>
</dbReference>
<reference evidence="1 2" key="1">
    <citation type="submission" date="2023-11" db="EMBL/GenBank/DDBJ databases">
        <authorList>
            <person name="Hedman E."/>
            <person name="Englund M."/>
            <person name="Stromberg M."/>
            <person name="Nyberg Akerstrom W."/>
            <person name="Nylinder S."/>
            <person name="Jareborg N."/>
            <person name="Kallberg Y."/>
            <person name="Kronander E."/>
        </authorList>
    </citation>
    <scope>NUCLEOTIDE SEQUENCE [LARGE SCALE GENOMIC DNA]</scope>
</reference>
<proteinExistence type="predicted"/>
<dbReference type="InterPro" id="IPR021109">
    <property type="entry name" value="Peptidase_aspartic_dom_sf"/>
</dbReference>